<dbReference type="Proteomes" id="UP001177023">
    <property type="component" value="Unassembled WGS sequence"/>
</dbReference>
<name>A0AA36C7Z0_9BILA</name>
<reference evidence="1" key="1">
    <citation type="submission" date="2023-06" db="EMBL/GenBank/DDBJ databases">
        <authorList>
            <person name="Delattre M."/>
        </authorList>
    </citation>
    <scope>NUCLEOTIDE SEQUENCE</scope>
    <source>
        <strain evidence="1">AF72</strain>
    </source>
</reference>
<dbReference type="AlphaFoldDB" id="A0AA36C7Z0"/>
<dbReference type="EMBL" id="CATQJA010000650">
    <property type="protein sequence ID" value="CAJ0562547.1"/>
    <property type="molecule type" value="Genomic_DNA"/>
</dbReference>
<gene>
    <name evidence="2" type="ORF">MSPICULIGERA_LOCUS12128</name>
    <name evidence="1" type="ORF">MSPICULIGERA_LOCUS2157</name>
</gene>
<protein>
    <submittedName>
        <fullName evidence="1">Uncharacterized protein</fullName>
    </submittedName>
</protein>
<accession>A0AA36C7Z0</accession>
<feature type="non-terminal residue" evidence="1">
    <location>
        <position position="1"/>
    </location>
</feature>
<proteinExistence type="predicted"/>
<evidence type="ECO:0000313" key="3">
    <source>
        <dbReference type="Proteomes" id="UP001177023"/>
    </source>
</evidence>
<evidence type="ECO:0000313" key="2">
    <source>
        <dbReference type="EMBL" id="CAJ0573779.1"/>
    </source>
</evidence>
<keyword evidence="3" id="KW-1185">Reference proteome</keyword>
<comment type="caution">
    <text evidence="1">The sequence shown here is derived from an EMBL/GenBank/DDBJ whole genome shotgun (WGS) entry which is preliminary data.</text>
</comment>
<sequence>MKGGKAKVSVKYATSFPQHDSEKQLQIVFKQGREDREFIKNEPVKMALHYEIGQNQMVPGTLDVSSPDSSGWVAVNYTIFKPNGSLLFKLSTLLRGEETQNLEVIAPP</sequence>
<organism evidence="1 3">
    <name type="scientific">Mesorhabditis spiculigera</name>
    <dbReference type="NCBI Taxonomy" id="96644"/>
    <lineage>
        <taxon>Eukaryota</taxon>
        <taxon>Metazoa</taxon>
        <taxon>Ecdysozoa</taxon>
        <taxon>Nematoda</taxon>
        <taxon>Chromadorea</taxon>
        <taxon>Rhabditida</taxon>
        <taxon>Rhabditina</taxon>
        <taxon>Rhabditomorpha</taxon>
        <taxon>Rhabditoidea</taxon>
        <taxon>Rhabditidae</taxon>
        <taxon>Mesorhabditinae</taxon>
        <taxon>Mesorhabditis</taxon>
    </lineage>
</organism>
<dbReference type="EMBL" id="CATQJA010002622">
    <property type="protein sequence ID" value="CAJ0573779.1"/>
    <property type="molecule type" value="Genomic_DNA"/>
</dbReference>
<evidence type="ECO:0000313" key="1">
    <source>
        <dbReference type="EMBL" id="CAJ0562547.1"/>
    </source>
</evidence>